<feature type="compositionally biased region" description="Polar residues" evidence="2">
    <location>
        <begin position="21"/>
        <end position="32"/>
    </location>
</feature>
<proteinExistence type="predicted"/>
<feature type="region of interest" description="Disordered" evidence="2">
    <location>
        <begin position="1"/>
        <end position="87"/>
    </location>
</feature>
<evidence type="ECO:0000256" key="2">
    <source>
        <dbReference type="SAM" id="MobiDB-lite"/>
    </source>
</evidence>
<feature type="coiled-coil region" evidence="1">
    <location>
        <begin position="245"/>
        <end position="272"/>
    </location>
</feature>
<evidence type="ECO:0008006" key="5">
    <source>
        <dbReference type="Google" id="ProtNLM"/>
    </source>
</evidence>
<dbReference type="GO" id="GO:0005737">
    <property type="term" value="C:cytoplasm"/>
    <property type="evidence" value="ECO:0007669"/>
    <property type="project" value="TreeGrafter"/>
</dbReference>
<dbReference type="GO" id="GO:0035082">
    <property type="term" value="P:axoneme assembly"/>
    <property type="evidence" value="ECO:0007669"/>
    <property type="project" value="InterPro"/>
</dbReference>
<keyword evidence="4" id="KW-1185">Reference proteome</keyword>
<dbReference type="InterPro" id="IPR037386">
    <property type="entry name" value="CCDC40"/>
</dbReference>
<gene>
    <name evidence="3" type="ORF">PhCBS80983_g03231</name>
</gene>
<name>A0A507E3K0_9FUNG</name>
<feature type="coiled-coil region" evidence="1">
    <location>
        <begin position="343"/>
        <end position="419"/>
    </location>
</feature>
<dbReference type="STRING" id="109895.A0A507E3K0"/>
<dbReference type="Proteomes" id="UP000318582">
    <property type="component" value="Unassembled WGS sequence"/>
</dbReference>
<dbReference type="PANTHER" id="PTHR16275">
    <property type="entry name" value="COILED-COIL DOMAIN-CONTAINING PROTEIN 40"/>
    <property type="match status" value="1"/>
</dbReference>
<protein>
    <recommendedName>
        <fullName evidence="5">Coiled-coil domain-containing protein 40</fullName>
    </recommendedName>
</protein>
<keyword evidence="1" id="KW-0175">Coiled coil</keyword>
<dbReference type="PANTHER" id="PTHR16275:SF8">
    <property type="entry name" value="COILED-COIL DOMAIN-CONTAINING PROTEIN 40"/>
    <property type="match status" value="1"/>
</dbReference>
<feature type="compositionally biased region" description="Acidic residues" evidence="2">
    <location>
        <begin position="69"/>
        <end position="83"/>
    </location>
</feature>
<sequence>MSDPEASAAPQSWTAPPALSPNVSFQTMPNQHESYDTHSAMEQTPDHSHTMHHLAADSDSLTGDREDSNGPEDEEITENEATMDPDNPLMERVQAALYKQLSEQRTKMQLELREREEAVRVTLGRREAVGVELYSLQQQLARQQAMLEGTQDNLAVVRGLREEAERVLKQANSEWKDHKVKSDHHVRNLDQQKQELEKISRTIKQVDLYNEQLRSKILVAKRTTMKAEEDLVRQEQDKKRQDYFIDHLTEQLRRLQERRALFETQLIAQQRETKAALETLQDAATEMEAIQFEKRQLVHQWKSSLIALQRREDVVQQIDEGIQKNKNTILSMNGEVSGFRLSLRKAQEQNETLTVLLNKLEGEVSRLRREIAGIADQKDKLKESYTMYTRSLEQTEGELAIVMQERQSLQLELSTVQKQTRLAVTATQKLSDEIAEHLQAQLSISKGAQGTRRDNSKLRIAIHEKESTIAQVQNDLGHIRLETLNVTARIRSMKDAVAVLDKELADRNGLVEKYELEIRRRNDELGKKQGEVDLLNKKYDQLTAKNQDESMGPLEATIHNLSKLVQQKEKECTHLSQFWLRSQNELVSLTKRTGEVSDETQELRMRLTVLSRKKMVVNNAFDTELKEIREHQRNIRQLQHDMVKINTLLTRHAVVQNKLEENNLDLEQEFRGKLKHAELESIHLEQNVIDLKSEKQRALQGLIEAERQMMLWEKKIQLARETQAALDPNVGATEIREMEAEIHRMRLRHASMLKLQEKMIAEMEKSVYRRESIATRTKTKGKGGGQMSLQNAIADLTKKIRTTLSDLRECDQDVGTLQSSHDSLATQLQDATRSIGGLEAKEAQLLSEIDTFMRKCELIANQTLLQQRQARRYRDFQEGRYTFLVKDPEQRGAEAERQQSRLDNIATVLRVIEEEYGETVKTNMEPIHSFLAAGLAVR</sequence>
<reference evidence="3 4" key="1">
    <citation type="journal article" date="2019" name="Sci. Rep.">
        <title>Comparative genomics of chytrid fungi reveal insights into the obligate biotrophic and pathogenic lifestyle of Synchytrium endobioticum.</title>
        <authorList>
            <person name="van de Vossenberg B.T.L.H."/>
            <person name="Warris S."/>
            <person name="Nguyen H.D.T."/>
            <person name="van Gent-Pelzer M.P.E."/>
            <person name="Joly D.L."/>
            <person name="van de Geest H.C."/>
            <person name="Bonants P.J.M."/>
            <person name="Smith D.S."/>
            <person name="Levesque C.A."/>
            <person name="van der Lee T.A.J."/>
        </authorList>
    </citation>
    <scope>NUCLEOTIDE SEQUENCE [LARGE SCALE GENOMIC DNA]</scope>
    <source>
        <strain evidence="3 4">CBS 809.83</strain>
    </source>
</reference>
<dbReference type="Pfam" id="PF08647">
    <property type="entry name" value="BRE1"/>
    <property type="match status" value="1"/>
</dbReference>
<feature type="coiled-coil region" evidence="1">
    <location>
        <begin position="621"/>
        <end position="648"/>
    </location>
</feature>
<comment type="caution">
    <text evidence="3">The sequence shown here is derived from an EMBL/GenBank/DDBJ whole genome shotgun (WGS) entry which is preliminary data.</text>
</comment>
<evidence type="ECO:0000256" key="1">
    <source>
        <dbReference type="SAM" id="Coils"/>
    </source>
</evidence>
<accession>A0A507E3K0</accession>
<dbReference type="EMBL" id="QEAQ01000038">
    <property type="protein sequence ID" value="TPX58301.1"/>
    <property type="molecule type" value="Genomic_DNA"/>
</dbReference>
<feature type="coiled-coil region" evidence="1">
    <location>
        <begin position="154"/>
        <end position="181"/>
    </location>
</feature>
<organism evidence="3 4">
    <name type="scientific">Powellomyces hirtus</name>
    <dbReference type="NCBI Taxonomy" id="109895"/>
    <lineage>
        <taxon>Eukaryota</taxon>
        <taxon>Fungi</taxon>
        <taxon>Fungi incertae sedis</taxon>
        <taxon>Chytridiomycota</taxon>
        <taxon>Chytridiomycota incertae sedis</taxon>
        <taxon>Chytridiomycetes</taxon>
        <taxon>Spizellomycetales</taxon>
        <taxon>Powellomycetaceae</taxon>
        <taxon>Powellomyces</taxon>
    </lineage>
</organism>
<evidence type="ECO:0000313" key="3">
    <source>
        <dbReference type="EMBL" id="TPX58301.1"/>
    </source>
</evidence>
<dbReference type="AlphaFoldDB" id="A0A507E3K0"/>
<evidence type="ECO:0000313" key="4">
    <source>
        <dbReference type="Proteomes" id="UP000318582"/>
    </source>
</evidence>
<feature type="coiled-coil region" evidence="1">
    <location>
        <begin position="674"/>
        <end position="722"/>
    </location>
</feature>